<comment type="caution">
    <text evidence="3">The sequence shown here is derived from an EMBL/GenBank/DDBJ whole genome shotgun (WGS) entry which is preliminary data.</text>
</comment>
<keyword evidence="3" id="KW-0378">Hydrolase</keyword>
<protein>
    <submittedName>
        <fullName evidence="3">Putative Amidohydrolase domain protein</fullName>
    </submittedName>
</protein>
<dbReference type="GO" id="GO:0016810">
    <property type="term" value="F:hydrolase activity, acting on carbon-nitrogen (but not peptide) bonds"/>
    <property type="evidence" value="ECO:0007669"/>
    <property type="project" value="InterPro"/>
</dbReference>
<feature type="domain" description="Amidohydrolase 3" evidence="2">
    <location>
        <begin position="114"/>
        <end position="639"/>
    </location>
</feature>
<dbReference type="RefSeq" id="WP_012226740.1">
    <property type="nucleotide sequence ID" value="NZ_HG422565.1"/>
</dbReference>
<dbReference type="InterPro" id="IPR011059">
    <property type="entry name" value="Metal-dep_hydrolase_composite"/>
</dbReference>
<sequence>MTSSPTEISAAQANALSAQAVAGCCGSGLLGAGLGALSRTGSAARSHHSFGNDAARANRTATGTFVVRGATILTVDDDFSTVDALGVHDGRIIAVGSVDEVTGAARACSDDVTIIDRPGTTILPGFIEPHAHVLPTALFANWTDVGAQRFDTIEAVLTHLTSQAVEGSDAWILGKLFDPSLQRGGDELTTDMLDRVSSEVPVAVLNASLHLAYVNSAALAVAGVNSATPDIEGSPYGRHPDGTPNGILKGQAAMLSVLSHNPTLLEVDLLEGALALTSRASAAGVTTICDQGAGGIGGPDDLDVYANMVLSGRMATRLRYSAMDLRADAFDAIALTPGTGDEMLRAVGWKVIADGSNQGRTGHQREPYLPAGNSNTGAAGGGSGAAGGGSGAAGGGSGAAGGGSGAAGGGSGAAGGDCGIAYVEANTLCDIVARRAEQGWQLVIHANGDRAIDDALDAFEALPADLRADRRHRIEHCSFLHDDQIARIAAMGLSPSFLIGHVHYWGQAFRDEIVGPEKAELLDRTASCSAAGIRWTLHSDEMVTPIGPLRYIENAVTRNMWREPDGVLAPQERVDVATAIRAMTADAAWQCHSDGEIGTLEVGKLADFVVLTDDPRAVAPDRIRHIEVLETFLGGEQVHPLPA</sequence>
<feature type="compositionally biased region" description="Gly residues" evidence="1">
    <location>
        <begin position="378"/>
        <end position="408"/>
    </location>
</feature>
<evidence type="ECO:0000313" key="3">
    <source>
        <dbReference type="EMBL" id="CCM63708.1"/>
    </source>
</evidence>
<dbReference type="InterPro" id="IPR033932">
    <property type="entry name" value="YtcJ-like"/>
</dbReference>
<dbReference type="PANTHER" id="PTHR22642:SF2">
    <property type="entry name" value="PROTEIN LONG AFTER FAR-RED 3"/>
    <property type="match status" value="1"/>
</dbReference>
<dbReference type="InterPro" id="IPR013108">
    <property type="entry name" value="Amidohydro_3"/>
</dbReference>
<evidence type="ECO:0000259" key="2">
    <source>
        <dbReference type="Pfam" id="PF07969"/>
    </source>
</evidence>
<dbReference type="Proteomes" id="UP000018291">
    <property type="component" value="Unassembled WGS sequence"/>
</dbReference>
<gene>
    <name evidence="3" type="ORF">BN381_290067</name>
</gene>
<dbReference type="Gene3D" id="3.10.310.70">
    <property type="match status" value="1"/>
</dbReference>
<dbReference type="EMBL" id="CANL01000022">
    <property type="protein sequence ID" value="CCM63708.1"/>
    <property type="molecule type" value="Genomic_DNA"/>
</dbReference>
<dbReference type="Pfam" id="PF07969">
    <property type="entry name" value="Amidohydro_3"/>
    <property type="match status" value="1"/>
</dbReference>
<keyword evidence="4" id="KW-1185">Reference proteome</keyword>
<dbReference type="STRING" id="1229780.BN381_290067"/>
<feature type="region of interest" description="Disordered" evidence="1">
    <location>
        <begin position="355"/>
        <end position="408"/>
    </location>
</feature>
<proteinExistence type="predicted"/>
<evidence type="ECO:0000256" key="1">
    <source>
        <dbReference type="SAM" id="MobiDB-lite"/>
    </source>
</evidence>
<dbReference type="eggNOG" id="COG1574">
    <property type="taxonomic scope" value="Bacteria"/>
</dbReference>
<name>R4YZ45_9ACTN</name>
<evidence type="ECO:0000313" key="4">
    <source>
        <dbReference type="Proteomes" id="UP000018291"/>
    </source>
</evidence>
<accession>R4YZ45</accession>
<dbReference type="CDD" id="cd01300">
    <property type="entry name" value="YtcJ_like"/>
    <property type="match status" value="1"/>
</dbReference>
<dbReference type="InterPro" id="IPR032466">
    <property type="entry name" value="Metal_Hydrolase"/>
</dbReference>
<dbReference type="AlphaFoldDB" id="R4YZ45"/>
<organism evidence="3 4">
    <name type="scientific">Candidatus Neomicrothrix parvicella RN1</name>
    <dbReference type="NCBI Taxonomy" id="1229780"/>
    <lineage>
        <taxon>Bacteria</taxon>
        <taxon>Bacillati</taxon>
        <taxon>Actinomycetota</taxon>
        <taxon>Acidimicrobiia</taxon>
        <taxon>Acidimicrobiales</taxon>
        <taxon>Microthrixaceae</taxon>
        <taxon>Candidatus Neomicrothrix</taxon>
    </lineage>
</organism>
<dbReference type="Gene3D" id="3.20.20.140">
    <property type="entry name" value="Metal-dependent hydrolases"/>
    <property type="match status" value="1"/>
</dbReference>
<dbReference type="PANTHER" id="PTHR22642">
    <property type="entry name" value="IMIDAZOLONEPROPIONASE"/>
    <property type="match status" value="1"/>
</dbReference>
<dbReference type="SUPFAM" id="SSF51556">
    <property type="entry name" value="Metallo-dependent hydrolases"/>
    <property type="match status" value="1"/>
</dbReference>
<reference evidence="3 4" key="1">
    <citation type="journal article" date="2013" name="ISME J.">
        <title>Metabolic model for the filamentous 'Candidatus Microthrix parvicella' based on genomic and metagenomic analyses.</title>
        <authorList>
            <person name="Jon McIlroy S."/>
            <person name="Kristiansen R."/>
            <person name="Albertsen M."/>
            <person name="Michael Karst S."/>
            <person name="Rossetti S."/>
            <person name="Lund Nielsen J."/>
            <person name="Tandoi V."/>
            <person name="James Seviour R."/>
            <person name="Nielsen P.H."/>
        </authorList>
    </citation>
    <scope>NUCLEOTIDE SEQUENCE [LARGE SCALE GENOMIC DNA]</scope>
    <source>
        <strain evidence="3 4">RN1</strain>
    </source>
</reference>
<dbReference type="Gene3D" id="2.30.40.10">
    <property type="entry name" value="Urease, subunit C, domain 1"/>
    <property type="match status" value="1"/>
</dbReference>
<dbReference type="SUPFAM" id="SSF51338">
    <property type="entry name" value="Composite domain of metallo-dependent hydrolases"/>
    <property type="match status" value="1"/>
</dbReference>
<dbReference type="HOGENOM" id="CLU_009942_2_0_11"/>
<dbReference type="OrthoDB" id="3238066at2"/>